<keyword evidence="2" id="KW-1185">Reference proteome</keyword>
<protein>
    <submittedName>
        <fullName evidence="1">ABC transporter, periplasmic spermidine putrescine-binding protein PotD</fullName>
    </submittedName>
</protein>
<comment type="caution">
    <text evidence="1">The sequence shown here is derived from an EMBL/GenBank/DDBJ whole genome shotgun (WGS) entry which is preliminary data.</text>
</comment>
<sequence length="52" mass="6107">MVYSIGILGIGFDKRKISTIPHSWLVFSNWTQFKERMTLLIQKVRLDLPCLL</sequence>
<dbReference type="AlphaFoldDB" id="A0A369KF87"/>
<name>A0A369KF87_9BACT</name>
<gene>
    <name evidence="1" type="ORF">HAT2_00360</name>
</gene>
<accession>A0A369KF87</accession>
<proteinExistence type="predicted"/>
<reference evidence="1 2" key="1">
    <citation type="submission" date="2018-07" db="EMBL/GenBank/DDBJ databases">
        <title>Comparative genomics of the Candidatus Parilichlamydiaceae reveals evidence of convergent evolution and genome reduction in the phylum Chlamydiae.</title>
        <authorList>
            <person name="Taylor-Brown A."/>
            <person name="Polkinghorne A."/>
        </authorList>
    </citation>
    <scope>NUCLEOTIDE SEQUENCE [LARGE SCALE GENOMIC DNA]</scope>
    <source>
        <strain evidence="1 2">Hat2</strain>
    </source>
</reference>
<evidence type="ECO:0000313" key="2">
    <source>
        <dbReference type="Proteomes" id="UP000253816"/>
    </source>
</evidence>
<dbReference type="EMBL" id="QQBG01000012">
    <property type="protein sequence ID" value="RDB31557.1"/>
    <property type="molecule type" value="Genomic_DNA"/>
</dbReference>
<evidence type="ECO:0000313" key="1">
    <source>
        <dbReference type="EMBL" id="RDB31557.1"/>
    </source>
</evidence>
<dbReference type="Proteomes" id="UP000253816">
    <property type="component" value="Unassembled WGS sequence"/>
</dbReference>
<organism evidence="1 2">
    <name type="scientific">Candidatus Similichlamydia laticola</name>
    <dbReference type="NCBI Taxonomy" id="2170265"/>
    <lineage>
        <taxon>Bacteria</taxon>
        <taxon>Pseudomonadati</taxon>
        <taxon>Chlamydiota</taxon>
        <taxon>Chlamydiia</taxon>
        <taxon>Parachlamydiales</taxon>
        <taxon>Candidatus Parilichlamydiaceae</taxon>
        <taxon>Candidatus Similichlamydia</taxon>
    </lineage>
</organism>